<evidence type="ECO:0000256" key="4">
    <source>
        <dbReference type="ARBA" id="ARBA00023136"/>
    </source>
</evidence>
<keyword evidence="4 5" id="KW-0472">Membrane</keyword>
<dbReference type="GO" id="GO:0033617">
    <property type="term" value="P:mitochondrial respiratory chain complex IV assembly"/>
    <property type="evidence" value="ECO:0007669"/>
    <property type="project" value="TreeGrafter"/>
</dbReference>
<name>A0A507EEP9_9FUNG</name>
<evidence type="ECO:0000313" key="7">
    <source>
        <dbReference type="Proteomes" id="UP000318582"/>
    </source>
</evidence>
<reference evidence="6 7" key="1">
    <citation type="journal article" date="2019" name="Sci. Rep.">
        <title>Comparative genomics of chytrid fungi reveal insights into the obligate biotrophic and pathogenic lifestyle of Synchytrium endobioticum.</title>
        <authorList>
            <person name="van de Vossenberg B.T.L.H."/>
            <person name="Warris S."/>
            <person name="Nguyen H.D.T."/>
            <person name="van Gent-Pelzer M.P.E."/>
            <person name="Joly D.L."/>
            <person name="van de Geest H.C."/>
            <person name="Bonants P.J.M."/>
            <person name="Smith D.S."/>
            <person name="Levesque C.A."/>
            <person name="van der Lee T.A.J."/>
        </authorList>
    </citation>
    <scope>NUCLEOTIDE SEQUENCE [LARGE SCALE GENOMIC DNA]</scope>
    <source>
        <strain evidence="6 7">CBS 809.83</strain>
    </source>
</reference>
<dbReference type="Proteomes" id="UP000318582">
    <property type="component" value="Unassembled WGS sequence"/>
</dbReference>
<gene>
    <name evidence="6" type="ORF">PhCBS80983_g00824</name>
</gene>
<dbReference type="AlphaFoldDB" id="A0A507EEP9"/>
<dbReference type="Pfam" id="PF02104">
    <property type="entry name" value="SURF1"/>
    <property type="match status" value="1"/>
</dbReference>
<comment type="caution">
    <text evidence="5">Lacks conserved residue(s) required for the propagation of feature annotation.</text>
</comment>
<accession>A0A507EEP9</accession>
<proteinExistence type="inferred from homology"/>
<comment type="caution">
    <text evidence="6">The sequence shown here is derived from an EMBL/GenBank/DDBJ whole genome shotgun (WGS) entry which is preliminary data.</text>
</comment>
<keyword evidence="3 5" id="KW-1133">Transmembrane helix</keyword>
<dbReference type="PANTHER" id="PTHR23427">
    <property type="entry name" value="SURFEIT LOCUS PROTEIN"/>
    <property type="match status" value="1"/>
</dbReference>
<dbReference type="EMBL" id="QEAQ01000005">
    <property type="protein sequence ID" value="TPX61875.1"/>
    <property type="molecule type" value="Genomic_DNA"/>
</dbReference>
<dbReference type="InterPro" id="IPR002994">
    <property type="entry name" value="Surf1/Shy1"/>
</dbReference>
<feature type="transmembrane region" description="Helical" evidence="5">
    <location>
        <begin position="221"/>
        <end position="240"/>
    </location>
</feature>
<dbReference type="PROSITE" id="PS50895">
    <property type="entry name" value="SURF1"/>
    <property type="match status" value="1"/>
</dbReference>
<comment type="subcellular location">
    <subcellularLocation>
        <location evidence="1">Membrane</location>
    </subcellularLocation>
    <subcellularLocation>
        <location evidence="5">Mitochondrion inner membrane</location>
        <topology evidence="5">Multi-pass membrane protein</topology>
    </subcellularLocation>
</comment>
<comment type="function">
    <text evidence="5">Probably involved in the biogenesis of the COX complex.</text>
</comment>
<evidence type="ECO:0000256" key="1">
    <source>
        <dbReference type="ARBA" id="ARBA00004370"/>
    </source>
</evidence>
<evidence type="ECO:0000256" key="5">
    <source>
        <dbReference type="RuleBase" id="RU363076"/>
    </source>
</evidence>
<evidence type="ECO:0000256" key="3">
    <source>
        <dbReference type="ARBA" id="ARBA00022989"/>
    </source>
</evidence>
<dbReference type="STRING" id="109895.A0A507EEP9"/>
<comment type="similarity">
    <text evidence="5">Belongs to the SURF1 family.</text>
</comment>
<keyword evidence="5" id="KW-0999">Mitochondrion inner membrane</keyword>
<keyword evidence="5" id="KW-0496">Mitochondrion</keyword>
<sequence>MSSALGGWLWAVPIGTFGLGCWQVYRLQWKLDLIEKADQRMHLDPAPLPATDGLVSNIADEYRRVHVTGAFLHDKEMLLGPRTRNDQEQQGGGLIGGGSAVGFYVITPFKRSDDGRIILVNRGWIPRSLRDQSKRKGGLIEGPVKIEGLMRTAEKSSMLRIVDNRPEKNEWYWLDMTAMTEHSGARPLLIEMIGDSAINAANSGDEFPIPRNAHINFRNTHIQYAITWYGLSLFSTFAMWKSKRRMPRGRQLR</sequence>
<dbReference type="PANTHER" id="PTHR23427:SF2">
    <property type="entry name" value="SURFEIT LOCUS PROTEIN 1"/>
    <property type="match status" value="1"/>
</dbReference>
<organism evidence="6 7">
    <name type="scientific">Powellomyces hirtus</name>
    <dbReference type="NCBI Taxonomy" id="109895"/>
    <lineage>
        <taxon>Eukaryota</taxon>
        <taxon>Fungi</taxon>
        <taxon>Fungi incertae sedis</taxon>
        <taxon>Chytridiomycota</taxon>
        <taxon>Chytridiomycota incertae sedis</taxon>
        <taxon>Chytridiomycetes</taxon>
        <taxon>Spizellomycetales</taxon>
        <taxon>Powellomycetaceae</taxon>
        <taxon>Powellomyces</taxon>
    </lineage>
</organism>
<evidence type="ECO:0000256" key="2">
    <source>
        <dbReference type="ARBA" id="ARBA00022692"/>
    </source>
</evidence>
<protein>
    <recommendedName>
        <fullName evidence="5">SURF1-like protein</fullName>
    </recommendedName>
</protein>
<dbReference type="CDD" id="cd06662">
    <property type="entry name" value="SURF1"/>
    <property type="match status" value="1"/>
</dbReference>
<dbReference type="GO" id="GO:0005743">
    <property type="term" value="C:mitochondrial inner membrane"/>
    <property type="evidence" value="ECO:0007669"/>
    <property type="project" value="UniProtKB-SubCell"/>
</dbReference>
<keyword evidence="2 5" id="KW-0812">Transmembrane</keyword>
<keyword evidence="7" id="KW-1185">Reference proteome</keyword>
<dbReference type="InterPro" id="IPR045214">
    <property type="entry name" value="Surf1/Surf4"/>
</dbReference>
<evidence type="ECO:0000313" key="6">
    <source>
        <dbReference type="EMBL" id="TPX61875.1"/>
    </source>
</evidence>